<keyword evidence="2" id="KW-1185">Reference proteome</keyword>
<proteinExistence type="predicted"/>
<protein>
    <submittedName>
        <fullName evidence="1">Uncharacterized protein</fullName>
    </submittedName>
</protein>
<dbReference type="RefSeq" id="WP_117297602.1">
    <property type="nucleotide sequence ID" value="NZ_QVQT02000001.1"/>
</dbReference>
<sequence length="212" mass="23212">MAVVVVGGHSRNIGKTSVVAGLIARLPEFHWTAFKITQYGHGFCTADGAPCDCQTDDHTIAISQERDPFTGTDSARFLAAGAVRSLWVRTRQGMLAEAMPRIRKEIAASENVILESNSILQFLRPDLYLTVLDPATADFKDSARLFLDRAGAVLLRDAGRKLTPQWKGVSARLFSGKPVFAIEPPEYMTAALAHFVGDRLRHFIDSRTAGVI</sequence>
<dbReference type="Proteomes" id="UP000264702">
    <property type="component" value="Unassembled WGS sequence"/>
</dbReference>
<gene>
    <name evidence="1" type="ORF">D0Y96_01695</name>
</gene>
<dbReference type="OrthoDB" id="114198at2"/>
<dbReference type="Gene3D" id="3.40.50.300">
    <property type="entry name" value="P-loop containing nucleotide triphosphate hydrolases"/>
    <property type="match status" value="1"/>
</dbReference>
<evidence type="ECO:0000313" key="1">
    <source>
        <dbReference type="EMBL" id="RFU18310.1"/>
    </source>
</evidence>
<name>A0A372ITN0_9BACT</name>
<comment type="caution">
    <text evidence="1">The sequence shown here is derived from an EMBL/GenBank/DDBJ whole genome shotgun (WGS) entry which is preliminary data.</text>
</comment>
<evidence type="ECO:0000313" key="2">
    <source>
        <dbReference type="Proteomes" id="UP000264702"/>
    </source>
</evidence>
<organism evidence="1 2">
    <name type="scientific">Paracidobacterium acidisoli</name>
    <dbReference type="NCBI Taxonomy" id="2303751"/>
    <lineage>
        <taxon>Bacteria</taxon>
        <taxon>Pseudomonadati</taxon>
        <taxon>Acidobacteriota</taxon>
        <taxon>Terriglobia</taxon>
        <taxon>Terriglobales</taxon>
        <taxon>Acidobacteriaceae</taxon>
        <taxon>Paracidobacterium</taxon>
    </lineage>
</organism>
<dbReference type="AlphaFoldDB" id="A0A372ITN0"/>
<reference evidence="1 2" key="1">
    <citation type="submission" date="2018-08" db="EMBL/GenBank/DDBJ databases">
        <title>Acidipila sp. 4G-K13, an acidobacterium isolated from forest soil.</title>
        <authorList>
            <person name="Gao Z.-H."/>
            <person name="Qiu L.-H."/>
        </authorList>
    </citation>
    <scope>NUCLEOTIDE SEQUENCE [LARGE SCALE GENOMIC DNA]</scope>
    <source>
        <strain evidence="1 2">4G-K13</strain>
    </source>
</reference>
<dbReference type="InterPro" id="IPR027417">
    <property type="entry name" value="P-loop_NTPase"/>
</dbReference>
<dbReference type="EMBL" id="QVQT01000001">
    <property type="protein sequence ID" value="RFU18310.1"/>
    <property type="molecule type" value="Genomic_DNA"/>
</dbReference>
<accession>A0A372ITN0</accession>